<evidence type="ECO:0000313" key="11">
    <source>
        <dbReference type="Proteomes" id="UP000234462"/>
    </source>
</evidence>
<gene>
    <name evidence="7" type="primary">pafA</name>
    <name evidence="10" type="ORF">BJEO58_00430</name>
</gene>
<feature type="active site" description="Proton acceptor" evidence="7">
    <location>
        <position position="56"/>
    </location>
</feature>
<dbReference type="Pfam" id="PF03136">
    <property type="entry name" value="Pup_ligase"/>
    <property type="match status" value="1"/>
</dbReference>
<comment type="catalytic activity">
    <reaction evidence="7">
        <text>ATP + [prokaryotic ubiquitin-like protein]-L-glutamate + [protein]-L-lysine = ADP + phosphate + N(6)-([prokaryotic ubiquitin-like protein]-gamma-L-glutamyl)-[protein]-L-lysine.</text>
        <dbReference type="EC" id="6.3.1.19"/>
    </reaction>
</comment>
<dbReference type="PANTHER" id="PTHR42307:SF3">
    <property type="entry name" value="PUP--PROTEIN LIGASE"/>
    <property type="match status" value="1"/>
</dbReference>
<dbReference type="Proteomes" id="UP000234462">
    <property type="component" value="Unassembled WGS sequence"/>
</dbReference>
<evidence type="ECO:0000256" key="5">
    <source>
        <dbReference type="ARBA" id="ARBA00022840"/>
    </source>
</evidence>
<feature type="binding site" evidence="7">
    <location>
        <position position="451"/>
    </location>
    <ligand>
        <name>ATP</name>
        <dbReference type="ChEBI" id="CHEBI:30616"/>
    </ligand>
</feature>
<keyword evidence="5 7" id="KW-0067">ATP-binding</keyword>
<evidence type="ECO:0000256" key="4">
    <source>
        <dbReference type="ARBA" id="ARBA00022786"/>
    </source>
</evidence>
<keyword evidence="6 7" id="KW-0460">Magnesium</keyword>
<proteinExistence type="inferred from homology"/>
<dbReference type="PANTHER" id="PTHR42307">
    <property type="entry name" value="PUP DEAMIDASE/DEPUPYLASE"/>
    <property type="match status" value="1"/>
</dbReference>
<dbReference type="EC" id="6.3.1.19" evidence="7 8"/>
<evidence type="ECO:0000256" key="7">
    <source>
        <dbReference type="HAMAP-Rule" id="MF_02111"/>
    </source>
</evidence>
<dbReference type="UniPathway" id="UPA00997"/>
<evidence type="ECO:0000256" key="8">
    <source>
        <dbReference type="NCBIfam" id="TIGR03686"/>
    </source>
</evidence>
<keyword evidence="10" id="KW-0647">Proteasome</keyword>
<evidence type="ECO:0000256" key="1">
    <source>
        <dbReference type="ARBA" id="ARBA00022598"/>
    </source>
</evidence>
<name>A0A2H1L2A4_9MICO</name>
<dbReference type="GO" id="GO:0016879">
    <property type="term" value="F:ligase activity, forming carbon-nitrogen bonds"/>
    <property type="evidence" value="ECO:0007669"/>
    <property type="project" value="UniProtKB-UniRule"/>
</dbReference>
<feature type="binding site" evidence="7">
    <location>
        <position position="54"/>
    </location>
    <ligand>
        <name>Mg(2+)</name>
        <dbReference type="ChEBI" id="CHEBI:18420"/>
    </ligand>
</feature>
<dbReference type="HAMAP" id="MF_02111">
    <property type="entry name" value="Pup_ligase"/>
    <property type="match status" value="1"/>
</dbReference>
<protein>
    <recommendedName>
        <fullName evidence="7 8">Pup--protein ligase</fullName>
        <ecNumber evidence="7 8">6.3.1.19</ecNumber>
    </recommendedName>
    <alternativeName>
        <fullName evidence="7">Proteasome accessory factor A</fullName>
    </alternativeName>
    <alternativeName>
        <fullName evidence="7">Pup-conjugating enzyme</fullName>
    </alternativeName>
</protein>
<dbReference type="EMBL" id="FXZM01000002">
    <property type="protein sequence ID" value="SMY10855.1"/>
    <property type="molecule type" value="Genomic_DNA"/>
</dbReference>
<keyword evidence="3 7" id="KW-0547">Nucleotide-binding</keyword>
<dbReference type="GO" id="GO:0019787">
    <property type="term" value="F:ubiquitin-like protein transferase activity"/>
    <property type="evidence" value="ECO:0007669"/>
    <property type="project" value="UniProtKB-UniRule"/>
</dbReference>
<comment type="similarity">
    <text evidence="7">Belongs to the Pup ligase/Pup deamidase family. Pup-conjugating enzyme subfamily.</text>
</comment>
<organism evidence="10 11">
    <name type="scientific">Brevibacterium jeotgali</name>
    <dbReference type="NCBI Taxonomy" id="1262550"/>
    <lineage>
        <taxon>Bacteria</taxon>
        <taxon>Bacillati</taxon>
        <taxon>Actinomycetota</taxon>
        <taxon>Actinomycetes</taxon>
        <taxon>Micrococcales</taxon>
        <taxon>Brevibacteriaceae</taxon>
        <taxon>Brevibacterium</taxon>
    </lineage>
</organism>
<sequence>MKRIYGLETEYGIAFTAGDSRRLGPEEVARYLFRPVVEWGRSSNVFLPNGARLYLDVGSHPEYATAECDRLDDLIAQDAAGDAILTDLLARAQTALEADGHDGRAHLVKNNTDAQGNSYGSHENLLVRRSMDFSHLTSVLLPFLVTRQLMVGAGALIPSRPSMQAPAAESNRAASQQEQGPAAGEIAAGGSRAFGLSARSDVMWEGLSSATTRSRPIINARDEPHADAEKYRRLHVIVGDSSMLQATTELKVGTAILVLDLIESGVPMGDRSLRHPIRDIRLVARDLSGRTALESAAGGTTSALALQSLYLEHATRLVERGDHSLGDDATAHRVIDRWRRMIEALEAGDTSPMAGEIDWVLKKTLMDRYLARSGADWDDPRLTRLDVAYHDITPGVGLLGPLAESGRTTRVVGDDAVTAARSTPPATTRAALRGRFVEAAHAARRDFTVDWVHLRLNDQSHRAVVLKDPFAPDSERAEAVIDALIDEAPSSTV</sequence>
<feature type="binding site" evidence="7">
    <location>
        <position position="8"/>
    </location>
    <ligand>
        <name>Mg(2+)</name>
        <dbReference type="ChEBI" id="CHEBI:18420"/>
    </ligand>
</feature>
<feature type="binding site" evidence="7">
    <location>
        <position position="52"/>
    </location>
    <ligand>
        <name>ATP</name>
        <dbReference type="ChEBI" id="CHEBI:30616"/>
    </ligand>
</feature>
<dbReference type="GO" id="GO:0005524">
    <property type="term" value="F:ATP binding"/>
    <property type="evidence" value="ECO:0007669"/>
    <property type="project" value="UniProtKB-UniRule"/>
</dbReference>
<dbReference type="GO" id="GO:0000287">
    <property type="term" value="F:magnesium ion binding"/>
    <property type="evidence" value="ECO:0007669"/>
    <property type="project" value="UniProtKB-UniRule"/>
</dbReference>
<evidence type="ECO:0000256" key="9">
    <source>
        <dbReference type="SAM" id="MobiDB-lite"/>
    </source>
</evidence>
<dbReference type="InterPro" id="IPR022279">
    <property type="entry name" value="Pup_ligase"/>
</dbReference>
<dbReference type="AlphaFoldDB" id="A0A2H1L2A4"/>
<comment type="pathway">
    <text evidence="7">Protein degradation; proteasomal Pup-dependent pathway.</text>
</comment>
<accession>A0A2H1L2A4</accession>
<evidence type="ECO:0000256" key="2">
    <source>
        <dbReference type="ARBA" id="ARBA00022723"/>
    </source>
</evidence>
<dbReference type="OrthoDB" id="9760627at2"/>
<comment type="pathway">
    <text evidence="7">Protein modification; protein pupylation.</text>
</comment>
<dbReference type="GO" id="GO:0010498">
    <property type="term" value="P:proteasomal protein catabolic process"/>
    <property type="evidence" value="ECO:0007669"/>
    <property type="project" value="UniProtKB-UniRule"/>
</dbReference>
<keyword evidence="4 7" id="KW-0833">Ubl conjugation pathway</keyword>
<comment type="function">
    <text evidence="7">Catalyzes the covalent attachment of the prokaryotic ubiquitin-like protein modifier Pup to the proteasomal substrate proteins, thereby targeting them for proteasomal degradation. This tagging system is termed pupylation. The ligation reaction involves the side-chain carboxylate of the C-terminal glutamate of Pup and the side-chain amino group of a substrate lysine.</text>
</comment>
<evidence type="ECO:0000256" key="6">
    <source>
        <dbReference type="ARBA" id="ARBA00022842"/>
    </source>
</evidence>
<dbReference type="InterPro" id="IPR004347">
    <property type="entry name" value="Pup_ligase/deamidase"/>
</dbReference>
<dbReference type="GO" id="GO:0019941">
    <property type="term" value="P:modification-dependent protein catabolic process"/>
    <property type="evidence" value="ECO:0007669"/>
    <property type="project" value="UniProtKB-UniRule"/>
</dbReference>
<dbReference type="GO" id="GO:0070490">
    <property type="term" value="P:protein pupylation"/>
    <property type="evidence" value="ECO:0007669"/>
    <property type="project" value="UniProtKB-UniRule"/>
</dbReference>
<evidence type="ECO:0000256" key="3">
    <source>
        <dbReference type="ARBA" id="ARBA00022741"/>
    </source>
</evidence>
<dbReference type="GO" id="GO:0000502">
    <property type="term" value="C:proteasome complex"/>
    <property type="evidence" value="ECO:0007669"/>
    <property type="project" value="UniProtKB-KW"/>
</dbReference>
<feature type="binding site" evidence="7">
    <location>
        <position position="62"/>
    </location>
    <ligand>
        <name>Mg(2+)</name>
        <dbReference type="ChEBI" id="CHEBI:18420"/>
    </ligand>
</feature>
<keyword evidence="11" id="KW-1185">Reference proteome</keyword>
<keyword evidence="1 7" id="KW-0436">Ligase</keyword>
<dbReference type="UniPathway" id="UPA00998"/>
<feature type="binding site" evidence="7">
    <location>
        <position position="65"/>
    </location>
    <ligand>
        <name>ATP</name>
        <dbReference type="ChEBI" id="CHEBI:30616"/>
    </ligand>
</feature>
<feature type="region of interest" description="Disordered" evidence="9">
    <location>
        <begin position="161"/>
        <end position="184"/>
    </location>
</feature>
<evidence type="ECO:0000313" key="10">
    <source>
        <dbReference type="EMBL" id="SMY10855.1"/>
    </source>
</evidence>
<comment type="miscellaneous">
    <text evidence="7">The reaction mechanism probably proceeds via the activation of Pup by phosphorylation of its C-terminal glutamate, which is then subject to nucleophilic attack by the substrate lysine, resulting in an isopeptide bond and the release of phosphate as a good leaving group.</text>
</comment>
<keyword evidence="2 7" id="KW-0479">Metal-binding</keyword>
<reference evidence="11" key="1">
    <citation type="submission" date="2017-03" db="EMBL/GenBank/DDBJ databases">
        <authorList>
            <person name="Monnet C."/>
        </authorList>
    </citation>
    <scope>NUCLEOTIDE SEQUENCE [LARGE SCALE GENOMIC DNA]</scope>
    <source>
        <strain evidence="11">SJ5-8</strain>
    </source>
</reference>
<dbReference type="RefSeq" id="WP_101587366.1">
    <property type="nucleotide sequence ID" value="NZ_FXZM01000002.1"/>
</dbReference>
<dbReference type="NCBIfam" id="TIGR03686">
    <property type="entry name" value="pupylate_PafA"/>
    <property type="match status" value="1"/>
</dbReference>